<dbReference type="InterPro" id="IPR056715">
    <property type="entry name" value="DUF7813"/>
</dbReference>
<feature type="region of interest" description="Disordered" evidence="1">
    <location>
        <begin position="102"/>
        <end position="153"/>
    </location>
</feature>
<dbReference type="EMBL" id="BAABME010013445">
    <property type="protein sequence ID" value="GAA0186180.1"/>
    <property type="molecule type" value="Genomic_DNA"/>
</dbReference>
<feature type="compositionally biased region" description="Basic and acidic residues" evidence="1">
    <location>
        <begin position="102"/>
        <end position="126"/>
    </location>
</feature>
<accession>A0AAV3S022</accession>
<evidence type="ECO:0000256" key="2">
    <source>
        <dbReference type="SAM" id="Phobius"/>
    </source>
</evidence>
<organism evidence="3 4">
    <name type="scientific">Lithospermum erythrorhizon</name>
    <name type="common">Purple gromwell</name>
    <name type="synonym">Lithospermum officinale var. erythrorhizon</name>
    <dbReference type="NCBI Taxonomy" id="34254"/>
    <lineage>
        <taxon>Eukaryota</taxon>
        <taxon>Viridiplantae</taxon>
        <taxon>Streptophyta</taxon>
        <taxon>Embryophyta</taxon>
        <taxon>Tracheophyta</taxon>
        <taxon>Spermatophyta</taxon>
        <taxon>Magnoliopsida</taxon>
        <taxon>eudicotyledons</taxon>
        <taxon>Gunneridae</taxon>
        <taxon>Pentapetalae</taxon>
        <taxon>asterids</taxon>
        <taxon>lamiids</taxon>
        <taxon>Boraginales</taxon>
        <taxon>Boraginaceae</taxon>
        <taxon>Boraginoideae</taxon>
        <taxon>Lithospermeae</taxon>
        <taxon>Lithospermum</taxon>
    </lineage>
</organism>
<reference evidence="3 4" key="1">
    <citation type="submission" date="2024-01" db="EMBL/GenBank/DDBJ databases">
        <title>The complete chloroplast genome sequence of Lithospermum erythrorhizon: insights into the phylogenetic relationship among Boraginaceae species and the maternal lineages of purple gromwells.</title>
        <authorList>
            <person name="Okada T."/>
            <person name="Watanabe K."/>
        </authorList>
    </citation>
    <scope>NUCLEOTIDE SEQUENCE [LARGE SCALE GENOMIC DNA]</scope>
</reference>
<dbReference type="Proteomes" id="UP001454036">
    <property type="component" value="Unassembled WGS sequence"/>
</dbReference>
<protein>
    <submittedName>
        <fullName evidence="3">Uncharacterized protein</fullName>
    </submittedName>
</protein>
<dbReference type="PANTHER" id="PTHR36353:SF1">
    <property type="entry name" value="TRANSMEMBRANE PROTEIN"/>
    <property type="match status" value="1"/>
</dbReference>
<dbReference type="PANTHER" id="PTHR36353">
    <property type="entry name" value="TRANSMEMBRANE PROTEIN"/>
    <property type="match status" value="1"/>
</dbReference>
<dbReference type="AlphaFoldDB" id="A0AAV3S022"/>
<keyword evidence="2" id="KW-0812">Transmembrane</keyword>
<sequence length="467" mass="52749">MKSVKNESFLIISKFYTNLGFSDRVIDNGIVFSKAIRDRGVSFKAPVEVFESLSEFRDAHFGDFENRELKNGKSDEFRDSHFGDFEDRELKNGISDEFRGTHFADFENGESKNGKSDEFRDDHFGDFENSEVTNGKSGSDELGNDSVGGGSEAPVTVFESSSIEFRDTHIGGFENRESKNGKSNGDGDGDGDDGLGNDSVSDEDMVDLRFLLGLRLSSRDAASFFHLIGFLTAVYAYMIVSYVVTYTWIYGIVFLRVVEGVLGRYRSVFRTMWDGSGIGIKRLAGYVLMRWAVRDALSQVVGIYFFGEVEDQYTIFKVLVRMKLMPFSDVSLLIKGHERESAGFILTWFFVELVVGFLFAVDSWVAIVDSRKSGKEIMKEGCQMLATMWFPSLEIKCWEAMACGTFTRWMLEAAGGELFALVFQSFMEVYFMVAWLVFYIAARHKEATLMGRTFGQQEVEGFLEGIR</sequence>
<feature type="compositionally biased region" description="Acidic residues" evidence="1">
    <location>
        <begin position="187"/>
        <end position="198"/>
    </location>
</feature>
<evidence type="ECO:0000313" key="3">
    <source>
        <dbReference type="EMBL" id="GAA0186180.1"/>
    </source>
</evidence>
<gene>
    <name evidence="3" type="ORF">LIER_33468</name>
</gene>
<dbReference type="Pfam" id="PF25105">
    <property type="entry name" value="DUF7813"/>
    <property type="match status" value="1"/>
</dbReference>
<evidence type="ECO:0000313" key="4">
    <source>
        <dbReference type="Proteomes" id="UP001454036"/>
    </source>
</evidence>
<keyword evidence="4" id="KW-1185">Reference proteome</keyword>
<keyword evidence="2" id="KW-0472">Membrane</keyword>
<feature type="region of interest" description="Disordered" evidence="1">
    <location>
        <begin position="172"/>
        <end position="198"/>
    </location>
</feature>
<proteinExistence type="predicted"/>
<evidence type="ECO:0000256" key="1">
    <source>
        <dbReference type="SAM" id="MobiDB-lite"/>
    </source>
</evidence>
<feature type="transmembrane region" description="Helical" evidence="2">
    <location>
        <begin position="418"/>
        <end position="442"/>
    </location>
</feature>
<keyword evidence="2" id="KW-1133">Transmembrane helix</keyword>
<name>A0AAV3S022_LITER</name>
<feature type="transmembrane region" description="Helical" evidence="2">
    <location>
        <begin position="342"/>
        <end position="361"/>
    </location>
</feature>
<comment type="caution">
    <text evidence="3">The sequence shown here is derived from an EMBL/GenBank/DDBJ whole genome shotgun (WGS) entry which is preliminary data.</text>
</comment>